<feature type="compositionally biased region" description="Low complexity" evidence="1">
    <location>
        <begin position="1"/>
        <end position="22"/>
    </location>
</feature>
<feature type="region of interest" description="Disordered" evidence="1">
    <location>
        <begin position="1"/>
        <end position="24"/>
    </location>
</feature>
<sequence>MARSSSSFKRAFRSSPASSPLSCTSGMLFHCI</sequence>
<dbReference type="AlphaFoldDB" id="A0A0A9CL16"/>
<dbReference type="EMBL" id="GBRH01225688">
    <property type="protein sequence ID" value="JAD72207.1"/>
    <property type="molecule type" value="Transcribed_RNA"/>
</dbReference>
<reference evidence="2" key="1">
    <citation type="submission" date="2014-09" db="EMBL/GenBank/DDBJ databases">
        <authorList>
            <person name="Magalhaes I.L.F."/>
            <person name="Oliveira U."/>
            <person name="Santos F.R."/>
            <person name="Vidigal T.H.D.A."/>
            <person name="Brescovit A.D."/>
            <person name="Santos A.J."/>
        </authorList>
    </citation>
    <scope>NUCLEOTIDE SEQUENCE</scope>
    <source>
        <tissue evidence="2">Shoot tissue taken approximately 20 cm above the soil surface</tissue>
    </source>
</reference>
<name>A0A0A9CL16_ARUDO</name>
<evidence type="ECO:0000313" key="2">
    <source>
        <dbReference type="EMBL" id="JAD72207.1"/>
    </source>
</evidence>
<reference evidence="2" key="2">
    <citation type="journal article" date="2015" name="Data Brief">
        <title>Shoot transcriptome of the giant reed, Arundo donax.</title>
        <authorList>
            <person name="Barrero R.A."/>
            <person name="Guerrero F.D."/>
            <person name="Moolhuijzen P."/>
            <person name="Goolsby J.A."/>
            <person name="Tidwell J."/>
            <person name="Bellgard S.E."/>
            <person name="Bellgard M.I."/>
        </authorList>
    </citation>
    <scope>NUCLEOTIDE SEQUENCE</scope>
    <source>
        <tissue evidence="2">Shoot tissue taken approximately 20 cm above the soil surface</tissue>
    </source>
</reference>
<protein>
    <submittedName>
        <fullName evidence="2">Kif4, putative</fullName>
    </submittedName>
</protein>
<accession>A0A0A9CL16</accession>
<organism evidence="2">
    <name type="scientific">Arundo donax</name>
    <name type="common">Giant reed</name>
    <name type="synonym">Donax arundinaceus</name>
    <dbReference type="NCBI Taxonomy" id="35708"/>
    <lineage>
        <taxon>Eukaryota</taxon>
        <taxon>Viridiplantae</taxon>
        <taxon>Streptophyta</taxon>
        <taxon>Embryophyta</taxon>
        <taxon>Tracheophyta</taxon>
        <taxon>Spermatophyta</taxon>
        <taxon>Magnoliopsida</taxon>
        <taxon>Liliopsida</taxon>
        <taxon>Poales</taxon>
        <taxon>Poaceae</taxon>
        <taxon>PACMAD clade</taxon>
        <taxon>Arundinoideae</taxon>
        <taxon>Arundineae</taxon>
        <taxon>Arundo</taxon>
    </lineage>
</organism>
<evidence type="ECO:0000256" key="1">
    <source>
        <dbReference type="SAM" id="MobiDB-lite"/>
    </source>
</evidence>
<proteinExistence type="predicted"/>